<dbReference type="AlphaFoldDB" id="A0A1M6DQW4"/>
<protein>
    <submittedName>
        <fullName evidence="4">NDP-sugar epimerase, includes UDP-GlcNAc-inverting 4,6-dehydratase FlaA1 and capsular polysaccharide biosynthesis protein EpsC</fullName>
    </submittedName>
</protein>
<comment type="similarity">
    <text evidence="1">Belongs to the polysaccharide synthase family.</text>
</comment>
<dbReference type="STRING" id="1122189.SAMN02745165_00775"/>
<gene>
    <name evidence="4" type="ORF">SAMN02745165_00775</name>
</gene>
<evidence type="ECO:0000313" key="5">
    <source>
        <dbReference type="Proteomes" id="UP000184171"/>
    </source>
</evidence>
<dbReference type="SUPFAM" id="SSF51735">
    <property type="entry name" value="NAD(P)-binding Rossmann-fold domains"/>
    <property type="match status" value="2"/>
</dbReference>
<evidence type="ECO:0000256" key="1">
    <source>
        <dbReference type="ARBA" id="ARBA00007430"/>
    </source>
</evidence>
<dbReference type="EMBL" id="FQZT01000002">
    <property type="protein sequence ID" value="SHI75585.1"/>
    <property type="molecule type" value="Genomic_DNA"/>
</dbReference>
<dbReference type="PANTHER" id="PTHR43318:SF1">
    <property type="entry name" value="POLYSACCHARIDE BIOSYNTHESIS PROTEIN EPSC-RELATED"/>
    <property type="match status" value="1"/>
</dbReference>
<organism evidence="4 5">
    <name type="scientific">Malonomonas rubra DSM 5091</name>
    <dbReference type="NCBI Taxonomy" id="1122189"/>
    <lineage>
        <taxon>Bacteria</taxon>
        <taxon>Pseudomonadati</taxon>
        <taxon>Thermodesulfobacteriota</taxon>
        <taxon>Desulfuromonadia</taxon>
        <taxon>Desulfuromonadales</taxon>
        <taxon>Geopsychrobacteraceae</taxon>
        <taxon>Malonomonas</taxon>
    </lineage>
</organism>
<dbReference type="InterPro" id="IPR036291">
    <property type="entry name" value="NAD(P)-bd_dom_sf"/>
</dbReference>
<dbReference type="PANTHER" id="PTHR43318">
    <property type="entry name" value="UDP-N-ACETYLGLUCOSAMINE 4,6-DEHYDRATASE"/>
    <property type="match status" value="1"/>
</dbReference>
<sequence length="630" mass="70046">MPKHKLRFTFILLIQVLIVLSSFYLSFALRFDFAIEGKYWARGLVLAPVLLAIKLIVFWRFSLFRGWWRYVSMPDLFLILKANIIASLLFVLYAVVVYRLEHVPRSVLIMDWAICFMLMGGVRFVTRAFREQYLPMLSFGGEKGTRTLIIGAGDAGQMIAREVRSNSRLHLQLVGFVDDDPQKQKGSFQGLSVLGTSEDLPEIVLKKNIEEVIIAIPSASGQQIRSIVERCHSIEISFKILPGVGELIDGSVSVQQLRNVSLEDLLGRQPIVLDEAEISSYLHKKRVLITGAGGSIGSEICRQVVKFKPEKLILFESAETPLFLIENELVEAHPEAAVIPIIGDVRNPSRINVIFDEQMPQVVFHAAAYKHVPMMENNPAEAVNNNVRGSKLLADAADSFGVETFVMVSTDKAVRPTNVMGASKRAAELYVQSLAQQSKTRFVTTRFGNVLGSNGSVIPTFKEQIKSGGPVTVTHPEVTRYFMTIPEATQLVLQAGSMGQGGEIYLFDMGEPVKIVDLAEELIRLSGFQPHEDIEIVYTGLRPGEKLYEELLLAEEGALPTHHEKICVASSVAPTREVLITELDKLFAAAKALDLPEVKKQLRVIVPEYTPVEHKQTAKVIPHPATVVHE</sequence>
<keyword evidence="2" id="KW-0472">Membrane</keyword>
<keyword evidence="2" id="KW-1133">Transmembrane helix</keyword>
<evidence type="ECO:0000259" key="3">
    <source>
        <dbReference type="Pfam" id="PF02719"/>
    </source>
</evidence>
<evidence type="ECO:0000313" key="4">
    <source>
        <dbReference type="EMBL" id="SHI75585.1"/>
    </source>
</evidence>
<dbReference type="Pfam" id="PF02719">
    <property type="entry name" value="Polysacc_synt_2"/>
    <property type="match status" value="1"/>
</dbReference>
<dbReference type="CDD" id="cd05237">
    <property type="entry name" value="UDP_invert_4-6DH_SDR_e"/>
    <property type="match status" value="1"/>
</dbReference>
<proteinExistence type="inferred from homology"/>
<keyword evidence="2" id="KW-0812">Transmembrane</keyword>
<dbReference type="Pfam" id="PF13727">
    <property type="entry name" value="CoA_binding_3"/>
    <property type="match status" value="1"/>
</dbReference>
<feature type="transmembrane region" description="Helical" evidence="2">
    <location>
        <begin position="39"/>
        <end position="59"/>
    </location>
</feature>
<dbReference type="Proteomes" id="UP000184171">
    <property type="component" value="Unassembled WGS sequence"/>
</dbReference>
<keyword evidence="5" id="KW-1185">Reference proteome</keyword>
<dbReference type="InterPro" id="IPR051203">
    <property type="entry name" value="Polysaccharide_Synthase-Rel"/>
</dbReference>
<reference evidence="4 5" key="1">
    <citation type="submission" date="2016-11" db="EMBL/GenBank/DDBJ databases">
        <authorList>
            <person name="Jaros S."/>
            <person name="Januszkiewicz K."/>
            <person name="Wedrychowicz H."/>
        </authorList>
    </citation>
    <scope>NUCLEOTIDE SEQUENCE [LARGE SCALE GENOMIC DNA]</scope>
    <source>
        <strain evidence="4 5">DSM 5091</strain>
    </source>
</reference>
<feature type="transmembrane region" description="Helical" evidence="2">
    <location>
        <begin position="6"/>
        <end position="27"/>
    </location>
</feature>
<evidence type="ECO:0000256" key="2">
    <source>
        <dbReference type="SAM" id="Phobius"/>
    </source>
</evidence>
<dbReference type="InterPro" id="IPR003869">
    <property type="entry name" value="Polysac_CapD-like"/>
</dbReference>
<feature type="transmembrane region" description="Helical" evidence="2">
    <location>
        <begin position="79"/>
        <end position="100"/>
    </location>
</feature>
<feature type="domain" description="Polysaccharide biosynthesis protein CapD-like" evidence="3">
    <location>
        <begin position="287"/>
        <end position="569"/>
    </location>
</feature>
<dbReference type="RefSeq" id="WP_167366800.1">
    <property type="nucleotide sequence ID" value="NZ_FQZT01000002.1"/>
</dbReference>
<dbReference type="Gene3D" id="3.40.50.720">
    <property type="entry name" value="NAD(P)-binding Rossmann-like Domain"/>
    <property type="match status" value="2"/>
</dbReference>
<accession>A0A1M6DQW4</accession>
<name>A0A1M6DQW4_MALRU</name>